<dbReference type="InParanoid" id="H3BCY4"/>
<reference evidence="9" key="2">
    <citation type="submission" date="2025-08" db="UniProtKB">
        <authorList>
            <consortium name="Ensembl"/>
        </authorList>
    </citation>
    <scope>IDENTIFICATION</scope>
</reference>
<dbReference type="GO" id="GO:0016020">
    <property type="term" value="C:membrane"/>
    <property type="evidence" value="ECO:0007669"/>
    <property type="project" value="UniProtKB-SubCell"/>
</dbReference>
<feature type="transmembrane region" description="Helical" evidence="8">
    <location>
        <begin position="647"/>
        <end position="667"/>
    </location>
</feature>
<feature type="transmembrane region" description="Helical" evidence="8">
    <location>
        <begin position="545"/>
        <end position="563"/>
    </location>
</feature>
<accession>H3BCY4</accession>
<evidence type="ECO:0000256" key="8">
    <source>
        <dbReference type="SAM" id="Phobius"/>
    </source>
</evidence>
<feature type="region of interest" description="Disordered" evidence="7">
    <location>
        <begin position="676"/>
        <end position="719"/>
    </location>
</feature>
<dbReference type="Ensembl" id="ENSLACT00000019893.1">
    <property type="protein sequence ID" value="ENSLACP00000019755.1"/>
    <property type="gene ID" value="ENSLACG00000017370.1"/>
</dbReference>
<feature type="region of interest" description="Disordered" evidence="7">
    <location>
        <begin position="423"/>
        <end position="442"/>
    </location>
</feature>
<feature type="transmembrane region" description="Helical" evidence="8">
    <location>
        <begin position="613"/>
        <end position="635"/>
    </location>
</feature>
<dbReference type="HOGENOM" id="CLU_015081_0_0_1"/>
<comment type="similarity">
    <text evidence="6">Belongs to the glycoside-pentoside-hexuronide (GPH) cation symporter transporter (TC 2.A.2) family.</text>
</comment>
<feature type="transmembrane region" description="Helical" evidence="8">
    <location>
        <begin position="76"/>
        <end position="99"/>
    </location>
</feature>
<sequence>RIPTHRWAMHGAIMFGKELCYSMENAMITPILLMIGLPKKYYSLTLFVSPVLGLIFTPLLGSASDCCHSCWGQRRPIILALCIGVLIGQCLFMNGSRIGFAFGDHPDRQPIGIILTVVGVTVLDFCADATEGPIHAYLLDVAENEERGTGLNIHALATGLGGAVGFMISGVDWMQTSFSRVFTSKNHILFFLSSVILATSLVVHLLSIQEQPLPRTTLNIPTVKKKSSIPNNYILPPVSVHDIETSEIYVNPYTQPSYKKSTSKRDLSRSKSDSELHLQKLRGASPQVVLFQNINFSFPDSKQAQSQLSTEQSLKIYTCQYQSVGNALVIKNEYFNEKSEAEGDPVITVPTTASGSTPSHQDTPLQFKLSASTAVKKRRRPTGRQTDSTEANDRHQSLRTRAGLLMKASCISSEIHGMKKMQREGKKTLEHSTPQDNMGKGEPMPQTTVELLWFSMFKMPGCLFCLCICHLSSWFSIFSASFFYTDFMGQIVYGGDPTSKAPQNSIKAVLYNSGVQMGCWGLMIFALATIIFSALLQKCLVNIKLVYCLGSLLQSMGMAIMAACPNLYIAVASISTMGFLFTSTSYCPYALLRRYHDNIKYVTYSPSGTRRSIGIDCAILSCQVYMAQTLVASLLGVTVKFFGTVRVMPVVSACGSLMSFLIAVLLVNYPPELKNKVPGNNKKNNTRPLEDGTDNGTNTSTTFFKKEGTNNKPSSTNTT</sequence>
<evidence type="ECO:0000256" key="5">
    <source>
        <dbReference type="ARBA" id="ARBA00023136"/>
    </source>
</evidence>
<reference evidence="10" key="1">
    <citation type="submission" date="2011-08" db="EMBL/GenBank/DDBJ databases">
        <title>The draft genome of Latimeria chalumnae.</title>
        <authorList>
            <person name="Di Palma F."/>
            <person name="Alfoldi J."/>
            <person name="Johnson J."/>
            <person name="Berlin A."/>
            <person name="Gnerre S."/>
            <person name="Jaffe D."/>
            <person name="MacCallum I."/>
            <person name="Young S."/>
            <person name="Walker B.J."/>
            <person name="Lander E."/>
            <person name="Lindblad-Toh K."/>
        </authorList>
    </citation>
    <scope>NUCLEOTIDE SEQUENCE [LARGE SCALE GENOMIC DNA]</scope>
    <source>
        <strain evidence="10">Wild caught</strain>
    </source>
</reference>
<feature type="transmembrane region" description="Helical" evidence="8">
    <location>
        <begin position="151"/>
        <end position="168"/>
    </location>
</feature>
<dbReference type="SUPFAM" id="SSF103473">
    <property type="entry name" value="MFS general substrate transporter"/>
    <property type="match status" value="1"/>
</dbReference>
<evidence type="ECO:0000256" key="6">
    <source>
        <dbReference type="ARBA" id="ARBA00038193"/>
    </source>
</evidence>
<feature type="region of interest" description="Disordered" evidence="7">
    <location>
        <begin position="351"/>
        <end position="397"/>
    </location>
</feature>
<feature type="compositionally biased region" description="Polar residues" evidence="7">
    <location>
        <begin position="710"/>
        <end position="719"/>
    </location>
</feature>
<evidence type="ECO:0000256" key="4">
    <source>
        <dbReference type="ARBA" id="ARBA00022989"/>
    </source>
</evidence>
<keyword evidence="4 8" id="KW-1133">Transmembrane helix</keyword>
<dbReference type="PANTHER" id="PTHR19432:SF7">
    <property type="entry name" value="SOLUTE CARRIER FAMILY 45 MEMBER 4"/>
    <property type="match status" value="1"/>
</dbReference>
<dbReference type="PANTHER" id="PTHR19432">
    <property type="entry name" value="SUGAR TRANSPORTER"/>
    <property type="match status" value="1"/>
</dbReference>
<organism evidence="9 10">
    <name type="scientific">Latimeria chalumnae</name>
    <name type="common">Coelacanth</name>
    <dbReference type="NCBI Taxonomy" id="7897"/>
    <lineage>
        <taxon>Eukaryota</taxon>
        <taxon>Metazoa</taxon>
        <taxon>Chordata</taxon>
        <taxon>Craniata</taxon>
        <taxon>Vertebrata</taxon>
        <taxon>Euteleostomi</taxon>
        <taxon>Coelacanthiformes</taxon>
        <taxon>Coelacanthidae</taxon>
        <taxon>Latimeria</taxon>
    </lineage>
</organism>
<protein>
    <recommendedName>
        <fullName evidence="11">Solute carrier family 45 member 4</fullName>
    </recommendedName>
</protein>
<keyword evidence="3 8" id="KW-0812">Transmembrane</keyword>
<dbReference type="eggNOG" id="KOG0637">
    <property type="taxonomic scope" value="Eukaryota"/>
</dbReference>
<feature type="compositionally biased region" description="Basic and acidic residues" evidence="7">
    <location>
        <begin position="263"/>
        <end position="275"/>
    </location>
</feature>
<dbReference type="GeneTree" id="ENSGT00950000182914"/>
<gene>
    <name evidence="9" type="primary">LOC102359814</name>
</gene>
<evidence type="ECO:0000313" key="9">
    <source>
        <dbReference type="Ensembl" id="ENSLACP00000019755.1"/>
    </source>
</evidence>
<feature type="transmembrane region" description="Helical" evidence="8">
    <location>
        <begin position="461"/>
        <end position="484"/>
    </location>
</feature>
<feature type="transmembrane region" description="Helical" evidence="8">
    <location>
        <begin position="41"/>
        <end position="64"/>
    </location>
</feature>
<feature type="transmembrane region" description="Helical" evidence="8">
    <location>
        <begin position="188"/>
        <end position="208"/>
    </location>
</feature>
<dbReference type="Gene3D" id="1.20.1250.20">
    <property type="entry name" value="MFS general substrate transporter like domains"/>
    <property type="match status" value="1"/>
</dbReference>
<evidence type="ECO:0000256" key="1">
    <source>
        <dbReference type="ARBA" id="ARBA00004141"/>
    </source>
</evidence>
<evidence type="ECO:0000313" key="10">
    <source>
        <dbReference type="Proteomes" id="UP000008672"/>
    </source>
</evidence>
<evidence type="ECO:0000256" key="7">
    <source>
        <dbReference type="SAM" id="MobiDB-lite"/>
    </source>
</evidence>
<keyword evidence="2" id="KW-0813">Transport</keyword>
<comment type="subcellular location">
    <subcellularLocation>
        <location evidence="1">Membrane</location>
        <topology evidence="1">Multi-pass membrane protein</topology>
    </subcellularLocation>
</comment>
<feature type="transmembrane region" description="Helical" evidence="8">
    <location>
        <begin position="515"/>
        <end position="536"/>
    </location>
</feature>
<feature type="compositionally biased region" description="Polar residues" evidence="7">
    <location>
        <begin position="351"/>
        <end position="373"/>
    </location>
</feature>
<reference evidence="9" key="3">
    <citation type="submission" date="2025-09" db="UniProtKB">
        <authorList>
            <consortium name="Ensembl"/>
        </authorList>
    </citation>
    <scope>IDENTIFICATION</scope>
</reference>
<name>H3BCY4_LATCH</name>
<feature type="region of interest" description="Disordered" evidence="7">
    <location>
        <begin position="256"/>
        <end position="275"/>
    </location>
</feature>
<evidence type="ECO:0008006" key="11">
    <source>
        <dbReference type="Google" id="ProtNLM"/>
    </source>
</evidence>
<dbReference type="InterPro" id="IPR036259">
    <property type="entry name" value="MFS_trans_sf"/>
</dbReference>
<keyword evidence="10" id="KW-1185">Reference proteome</keyword>
<proteinExistence type="inferred from homology"/>
<dbReference type="Proteomes" id="UP000008672">
    <property type="component" value="Unassembled WGS sequence"/>
</dbReference>
<dbReference type="GO" id="GO:0008506">
    <property type="term" value="F:sucrose:proton symporter activity"/>
    <property type="evidence" value="ECO:0007669"/>
    <property type="project" value="TreeGrafter"/>
</dbReference>
<dbReference type="InterPro" id="IPR011701">
    <property type="entry name" value="MFS"/>
</dbReference>
<feature type="compositionally biased region" description="Low complexity" evidence="7">
    <location>
        <begin position="694"/>
        <end position="703"/>
    </location>
</feature>
<dbReference type="EMBL" id="AFYH01014265">
    <property type="status" value="NOT_ANNOTATED_CDS"/>
    <property type="molecule type" value="Genomic_DNA"/>
</dbReference>
<evidence type="ECO:0000256" key="3">
    <source>
        <dbReference type="ARBA" id="ARBA00022692"/>
    </source>
</evidence>
<feature type="transmembrane region" description="Helical" evidence="8">
    <location>
        <begin position="569"/>
        <end position="592"/>
    </location>
</feature>
<dbReference type="AlphaFoldDB" id="H3BCY4"/>
<dbReference type="Pfam" id="PF07690">
    <property type="entry name" value="MFS_1"/>
    <property type="match status" value="1"/>
</dbReference>
<evidence type="ECO:0000256" key="2">
    <source>
        <dbReference type="ARBA" id="ARBA00022448"/>
    </source>
</evidence>
<keyword evidence="5 8" id="KW-0472">Membrane</keyword>
<feature type="transmembrane region" description="Helical" evidence="8">
    <location>
        <begin position="111"/>
        <end position="130"/>
    </location>
</feature>